<dbReference type="Gene3D" id="2.60.40.10">
    <property type="entry name" value="Immunoglobulins"/>
    <property type="match status" value="1"/>
</dbReference>
<dbReference type="Pfam" id="PF00932">
    <property type="entry name" value="LTD"/>
    <property type="match status" value="1"/>
</dbReference>
<proteinExistence type="predicted"/>
<sequence length="1070" mass="116008">MLKKKAVITSMVAVLALSPFSSAIPTAQAESHSQTDELFFSEYIEGSSYNKAVEIYNGTSDEVDLTDYEIEMYANGSTEATGSFDMEGTLESGEVFVAANSRAEEGILDVADATNNSAINFNGNDPLVLKKNGEVVDSIGQIGSEDNFGSDVTLIRQQEVETGDTNPEDEFSVDSEWDSYASNTFDYLGTYDMPESEPVDIQSIEEARGEEPGSTVKVEGTVTAAFETGGQTNFYIQDDSAGIIVRVPGHPVNVGDKITATGEFSDYYGMQQILSSSSNVEVTDAGVGVPDPEHVNSSQFAEDQGESIEGEFVKVEDVEVLSKNRYGDFTVEDGNGEFVITPEEESLLEVGETYERITGVVNYSFDEYKLVPRNESDVVEVVFAVTANPQSGTIVEGGEVELNTAEEGAAIHFTTDGSEPDANSQTYEEPITIEEDTSIQAVAVRDNGDISPVAVFDYEVLTPVDEVEIHDIQGADHTSPYEGEVVEGVSGVVTKLDGSNGFYMQSTNPDENIATSEGIYVYDRSTEVETGDEVNVGGEVTEWREEGYSDADDLLTTQITASDVNVQSSGNDLPEPVVIGEDREQPTETIEDDGMESFDPEEDGLDFYESLEGMLIALEDPTVSAPISYDELSVYADTSEDQKKTQADGLLISPEDYNPERIMFDVDGLDLEAVTGDKVDGTATGVVSYDYSNFKIGPTGDFPELIDGDTEPQVTELEGTEDELSVGTYNMENFSAETDAEKAERIGDQIANNMNAPDIVGLVEVQDNNGPTDDGTVEADESYEAVIESIKNAGGPSYEYTDISPEDKVDGGQPGGNIRVGYIYNPERVSLTDKPSGDATTAVSVDEDGLSHNPGRIDPENEAFEDSRKSLAAEFEFNGETFIVVNNHFNSKGGDDALFGASHPVELGSEEQRVQQAEVINDFVQDAESEVEDANVVVMGDLNDFEFSNPLQTLKGDELSNLMENLPDEERYSYIYQGNSQTLDHILVSDYLEERSQIDAVHINADFSEVTGRASDHDPVVAQISTVLDEDNDEENNNDKGNNGKAKGHDKGKGKGHDKGKGEGHKKHHE</sequence>
<dbReference type="CDD" id="cd10283">
    <property type="entry name" value="MnuA_DNase1-like"/>
    <property type="match status" value="1"/>
</dbReference>
<dbReference type="Gene3D" id="3.60.10.10">
    <property type="entry name" value="Endonuclease/exonuclease/phosphatase"/>
    <property type="match status" value="1"/>
</dbReference>
<keyword evidence="2" id="KW-0732">Signal</keyword>
<evidence type="ECO:0000313" key="5">
    <source>
        <dbReference type="Proteomes" id="UP000660110"/>
    </source>
</evidence>
<reference evidence="4" key="1">
    <citation type="journal article" date="2014" name="Int. J. Syst. Evol. Microbiol.">
        <title>Complete genome sequence of Corynebacterium casei LMG S-19264T (=DSM 44701T), isolated from a smear-ripened cheese.</title>
        <authorList>
            <consortium name="US DOE Joint Genome Institute (JGI-PGF)"/>
            <person name="Walter F."/>
            <person name="Albersmeier A."/>
            <person name="Kalinowski J."/>
            <person name="Ruckert C."/>
        </authorList>
    </citation>
    <scope>NUCLEOTIDE SEQUENCE</scope>
    <source>
        <strain evidence="4">CGMCC 1.12153</strain>
    </source>
</reference>
<dbReference type="Pfam" id="PF13290">
    <property type="entry name" value="CHB_HEX_C_1"/>
    <property type="match status" value="1"/>
</dbReference>
<comment type="caution">
    <text evidence="4">The sequence shown here is derived from an EMBL/GenBank/DDBJ whole genome shotgun (WGS) entry which is preliminary data.</text>
</comment>
<dbReference type="CDD" id="cd04486">
    <property type="entry name" value="YhcR_OBF_like"/>
    <property type="match status" value="2"/>
</dbReference>
<dbReference type="EMBL" id="BMEL01000004">
    <property type="protein sequence ID" value="GGF30856.1"/>
    <property type="molecule type" value="Genomic_DNA"/>
</dbReference>
<protein>
    <recommendedName>
        <fullName evidence="3">LTD domain-containing protein</fullName>
    </recommendedName>
</protein>
<dbReference type="InterPro" id="IPR001322">
    <property type="entry name" value="Lamin_tail_dom"/>
</dbReference>
<gene>
    <name evidence="4" type="ORF">GCM10010954_32520</name>
</gene>
<dbReference type="PANTHER" id="PTHR42834:SF1">
    <property type="entry name" value="ENDONUCLEASE_EXONUCLEASE_PHOSPHATASE FAMILY PROTEIN (AFU_ORTHOLOGUE AFUA_3G09210)"/>
    <property type="match status" value="1"/>
</dbReference>
<feature type="compositionally biased region" description="Basic and acidic residues" evidence="1">
    <location>
        <begin position="1047"/>
        <end position="1063"/>
    </location>
</feature>
<evidence type="ECO:0000256" key="2">
    <source>
        <dbReference type="SAM" id="SignalP"/>
    </source>
</evidence>
<evidence type="ECO:0000259" key="3">
    <source>
        <dbReference type="PROSITE" id="PS51841"/>
    </source>
</evidence>
<feature type="chain" id="PRO_5038907946" description="LTD domain-containing protein" evidence="2">
    <location>
        <begin position="24"/>
        <end position="1070"/>
    </location>
</feature>
<name>A0A917EXE9_HALAA</name>
<dbReference type="PROSITE" id="PS51841">
    <property type="entry name" value="LTD"/>
    <property type="match status" value="1"/>
</dbReference>
<accession>A0A917EXE9</accession>
<dbReference type="InterPro" id="IPR059177">
    <property type="entry name" value="GH29D-like_dom"/>
</dbReference>
<reference evidence="4" key="2">
    <citation type="submission" date="2020-09" db="EMBL/GenBank/DDBJ databases">
        <authorList>
            <person name="Sun Q."/>
            <person name="Zhou Y."/>
        </authorList>
    </citation>
    <scope>NUCLEOTIDE SEQUENCE</scope>
    <source>
        <strain evidence="4">CGMCC 1.12153</strain>
    </source>
</reference>
<dbReference type="RefSeq" id="WP_229735394.1">
    <property type="nucleotide sequence ID" value="NZ_BMEL01000004.1"/>
</dbReference>
<dbReference type="AlphaFoldDB" id="A0A917EXE9"/>
<keyword evidence="5" id="KW-1185">Reference proteome</keyword>
<feature type="domain" description="LTD" evidence="3">
    <location>
        <begin position="25"/>
        <end position="143"/>
    </location>
</feature>
<dbReference type="Pfam" id="PF03372">
    <property type="entry name" value="Exo_endo_phos"/>
    <property type="match status" value="1"/>
</dbReference>
<dbReference type="GO" id="GO:0003824">
    <property type="term" value="F:catalytic activity"/>
    <property type="evidence" value="ECO:0007669"/>
    <property type="project" value="InterPro"/>
</dbReference>
<dbReference type="InterPro" id="IPR005135">
    <property type="entry name" value="Endo/exonuclease/phosphatase"/>
</dbReference>
<dbReference type="InterPro" id="IPR013783">
    <property type="entry name" value="Ig-like_fold"/>
</dbReference>
<dbReference type="PANTHER" id="PTHR42834">
    <property type="entry name" value="ENDONUCLEASE/EXONUCLEASE/PHOSPHATASE FAMILY PROTEIN (AFU_ORTHOLOGUE AFUA_3G09210)"/>
    <property type="match status" value="1"/>
</dbReference>
<feature type="region of interest" description="Disordered" evidence="1">
    <location>
        <begin position="1026"/>
        <end position="1070"/>
    </location>
</feature>
<evidence type="ECO:0000313" key="4">
    <source>
        <dbReference type="EMBL" id="GGF30856.1"/>
    </source>
</evidence>
<organism evidence="4 5">
    <name type="scientific">Halobacillus andaensis</name>
    <dbReference type="NCBI Taxonomy" id="1176239"/>
    <lineage>
        <taxon>Bacteria</taxon>
        <taxon>Bacillati</taxon>
        <taxon>Bacillota</taxon>
        <taxon>Bacilli</taxon>
        <taxon>Bacillales</taxon>
        <taxon>Bacillaceae</taxon>
        <taxon>Halobacillus</taxon>
    </lineage>
</organism>
<feature type="signal peptide" evidence="2">
    <location>
        <begin position="1"/>
        <end position="23"/>
    </location>
</feature>
<dbReference type="SUPFAM" id="SSF56219">
    <property type="entry name" value="DNase I-like"/>
    <property type="match status" value="1"/>
</dbReference>
<dbReference type="Proteomes" id="UP000660110">
    <property type="component" value="Unassembled WGS sequence"/>
</dbReference>
<dbReference type="InterPro" id="IPR036691">
    <property type="entry name" value="Endo/exonu/phosph_ase_sf"/>
</dbReference>
<evidence type="ECO:0000256" key="1">
    <source>
        <dbReference type="SAM" id="MobiDB-lite"/>
    </source>
</evidence>